<organism evidence="2 3">
    <name type="scientific">Euplotes crassus</name>
    <dbReference type="NCBI Taxonomy" id="5936"/>
    <lineage>
        <taxon>Eukaryota</taxon>
        <taxon>Sar</taxon>
        <taxon>Alveolata</taxon>
        <taxon>Ciliophora</taxon>
        <taxon>Intramacronucleata</taxon>
        <taxon>Spirotrichea</taxon>
        <taxon>Hypotrichia</taxon>
        <taxon>Euplotida</taxon>
        <taxon>Euplotidae</taxon>
        <taxon>Moneuplotes</taxon>
    </lineage>
</organism>
<evidence type="ECO:0000256" key="1">
    <source>
        <dbReference type="SAM" id="MobiDB-lite"/>
    </source>
</evidence>
<feature type="region of interest" description="Disordered" evidence="1">
    <location>
        <begin position="142"/>
        <end position="168"/>
    </location>
</feature>
<evidence type="ECO:0000313" key="2">
    <source>
        <dbReference type="EMBL" id="CAI2360646.1"/>
    </source>
</evidence>
<reference evidence="2" key="1">
    <citation type="submission" date="2023-07" db="EMBL/GenBank/DDBJ databases">
        <authorList>
            <consortium name="AG Swart"/>
            <person name="Singh M."/>
            <person name="Singh A."/>
            <person name="Seah K."/>
            <person name="Emmerich C."/>
        </authorList>
    </citation>
    <scope>NUCLEOTIDE SEQUENCE</scope>
    <source>
        <strain evidence="2">DP1</strain>
    </source>
</reference>
<comment type="caution">
    <text evidence="2">The sequence shown here is derived from an EMBL/GenBank/DDBJ whole genome shotgun (WGS) entry which is preliminary data.</text>
</comment>
<accession>A0AAD1X7K7</accession>
<gene>
    <name evidence="2" type="ORF">ECRASSUSDP1_LOCUS1950</name>
</gene>
<protein>
    <submittedName>
        <fullName evidence="2">Uncharacterized protein</fullName>
    </submittedName>
</protein>
<keyword evidence="3" id="KW-1185">Reference proteome</keyword>
<dbReference type="EMBL" id="CAMPGE010001845">
    <property type="protein sequence ID" value="CAI2360646.1"/>
    <property type="molecule type" value="Genomic_DNA"/>
</dbReference>
<dbReference type="AlphaFoldDB" id="A0AAD1X7K7"/>
<name>A0AAD1X7K7_EUPCR</name>
<feature type="compositionally biased region" description="Low complexity" evidence="1">
    <location>
        <begin position="143"/>
        <end position="157"/>
    </location>
</feature>
<dbReference type="Proteomes" id="UP001295684">
    <property type="component" value="Unassembled WGS sequence"/>
</dbReference>
<evidence type="ECO:0000313" key="3">
    <source>
        <dbReference type="Proteomes" id="UP001295684"/>
    </source>
</evidence>
<proteinExistence type="predicted"/>
<sequence>MQSRINLLDRTNMLFIPTSLVVSSLTKDLSKVSCEAIHNQSICAKTRFNEAIHPIMDKDSIFDTSCHTFPDNSYQGIGNIPLQNLSGFTPFCEKETMPRIVSIDHQSVVLRDNSSSNQSPEILSATQDFSDDVIFKLPKNSMKQGKGQPKIKGNIIKPKNEGKGSRIKPSAKWKSIIPPRKGKITSDKREDVLYKILIRAVKRFYYQKCCGENHLITHLSKKDETLAFDKIDAIVNERFSTYSTVSETSSIPSISVIYDPSFKLSENTNILLEIKVVLASIIIRKNMKKYINRCNLRRICEKYYQIIYKYSYKRLGNLLNSRSIKLIFLDFFKSEDFKSMLEVDESLERDKEAYEYRAQRIVKYITQMESQQEA</sequence>